<evidence type="ECO:0000259" key="7">
    <source>
        <dbReference type="PROSITE" id="PS50835"/>
    </source>
</evidence>
<sequence length="392" mass="44626">MMAKLTVLGLMLLGIHATSAATHSLQYFYTGVWGEINFPEFAVVGQVDDSQFMYYDSRNKMAIPKTEWMKENEGADYWHKETQTDIGHQQSFKSNVEILMQRFNQTSGVHTLQWMYGCEWDDETGTTEGYDSYGYDGEDFISFELENMRWITPLPQGFVTKNKWDSDRAWNEQLKSYLSQICIDWLKKYVGYGRSTLERKVPPEVSLLQRDPSSPVTCHATGFFPSGIVVYWQKNGRDLHEGVELGEMLPNEDGTFQITSHLRVKPEDWKKDTYTCTVQHSSLERNIVKRVCVEEIRTNQVPDGLPLVAIIGGAVAVLLPLVAAIGFFIWRKKGRVSNAASQNSGTPAPEPDTLLPHAQERDEREEQEDQTPACAPAYLDVRTGTKQVDLKF</sequence>
<dbReference type="InterPro" id="IPR037055">
    <property type="entry name" value="MHC_I-like_Ag-recog_sf"/>
</dbReference>
<dbReference type="InterPro" id="IPR013783">
    <property type="entry name" value="Ig-like_fold"/>
</dbReference>
<organism evidence="8 9">
    <name type="scientific">Megalops atlanticus</name>
    <name type="common">Tarpon</name>
    <name type="synonym">Clupea gigantea</name>
    <dbReference type="NCBI Taxonomy" id="7932"/>
    <lineage>
        <taxon>Eukaryota</taxon>
        <taxon>Metazoa</taxon>
        <taxon>Chordata</taxon>
        <taxon>Craniata</taxon>
        <taxon>Vertebrata</taxon>
        <taxon>Euteleostomi</taxon>
        <taxon>Actinopterygii</taxon>
        <taxon>Neopterygii</taxon>
        <taxon>Teleostei</taxon>
        <taxon>Elopiformes</taxon>
        <taxon>Megalopidae</taxon>
        <taxon>Megalops</taxon>
    </lineage>
</organism>
<evidence type="ECO:0000313" key="9">
    <source>
        <dbReference type="Proteomes" id="UP001046870"/>
    </source>
</evidence>
<dbReference type="Proteomes" id="UP001046870">
    <property type="component" value="Chromosome 21"/>
</dbReference>
<dbReference type="GO" id="GO:0006955">
    <property type="term" value="P:immune response"/>
    <property type="evidence" value="ECO:0007669"/>
    <property type="project" value="TreeGrafter"/>
</dbReference>
<name>A0A9D3PES8_MEGAT</name>
<keyword evidence="5" id="KW-1133">Transmembrane helix</keyword>
<dbReference type="Gene3D" id="2.60.40.10">
    <property type="entry name" value="Immunoglobulins"/>
    <property type="match status" value="1"/>
</dbReference>
<protein>
    <recommendedName>
        <fullName evidence="7">Ig-like domain-containing protein</fullName>
    </recommendedName>
</protein>
<proteinExistence type="inferred from homology"/>
<evidence type="ECO:0000256" key="5">
    <source>
        <dbReference type="SAM" id="Phobius"/>
    </source>
</evidence>
<dbReference type="SUPFAM" id="SSF54452">
    <property type="entry name" value="MHC antigen-recognition domain"/>
    <property type="match status" value="1"/>
</dbReference>
<dbReference type="SMART" id="SM00407">
    <property type="entry name" value="IGc1"/>
    <property type="match status" value="1"/>
</dbReference>
<dbReference type="Gene3D" id="3.30.500.10">
    <property type="entry name" value="MHC class I-like antigen recognition-like"/>
    <property type="match status" value="1"/>
</dbReference>
<dbReference type="GO" id="GO:0009897">
    <property type="term" value="C:external side of plasma membrane"/>
    <property type="evidence" value="ECO:0007669"/>
    <property type="project" value="TreeGrafter"/>
</dbReference>
<dbReference type="GO" id="GO:0005615">
    <property type="term" value="C:extracellular space"/>
    <property type="evidence" value="ECO:0007669"/>
    <property type="project" value="TreeGrafter"/>
</dbReference>
<feature type="transmembrane region" description="Helical" evidence="5">
    <location>
        <begin position="307"/>
        <end position="330"/>
    </location>
</feature>
<reference evidence="8" key="1">
    <citation type="submission" date="2021-01" db="EMBL/GenBank/DDBJ databases">
        <authorList>
            <person name="Zahm M."/>
            <person name="Roques C."/>
            <person name="Cabau C."/>
            <person name="Klopp C."/>
            <person name="Donnadieu C."/>
            <person name="Jouanno E."/>
            <person name="Lampietro C."/>
            <person name="Louis A."/>
            <person name="Herpin A."/>
            <person name="Echchiki A."/>
            <person name="Berthelot C."/>
            <person name="Parey E."/>
            <person name="Roest-Crollius H."/>
            <person name="Braasch I."/>
            <person name="Postlethwait J."/>
            <person name="Bobe J."/>
            <person name="Montfort J."/>
            <person name="Bouchez O."/>
            <person name="Begum T."/>
            <person name="Mejri S."/>
            <person name="Adams A."/>
            <person name="Chen W.-J."/>
            <person name="Guiguen Y."/>
        </authorList>
    </citation>
    <scope>NUCLEOTIDE SEQUENCE</scope>
    <source>
        <strain evidence="8">YG-15Mar2019-1</strain>
        <tissue evidence="8">Brain</tissue>
    </source>
</reference>
<evidence type="ECO:0000256" key="1">
    <source>
        <dbReference type="ARBA" id="ARBA00023180"/>
    </source>
</evidence>
<evidence type="ECO:0000313" key="8">
    <source>
        <dbReference type="EMBL" id="KAG7457582.1"/>
    </source>
</evidence>
<feature type="signal peptide" evidence="6">
    <location>
        <begin position="1"/>
        <end position="20"/>
    </location>
</feature>
<dbReference type="OrthoDB" id="8936120at2759"/>
<dbReference type="InterPro" id="IPR011162">
    <property type="entry name" value="MHC_I/II-like_Ag-recog"/>
</dbReference>
<dbReference type="Pfam" id="PF00129">
    <property type="entry name" value="MHC_I"/>
    <property type="match status" value="1"/>
</dbReference>
<feature type="domain" description="Ig-like" evidence="7">
    <location>
        <begin position="203"/>
        <end position="288"/>
    </location>
</feature>
<dbReference type="CDD" id="cd07698">
    <property type="entry name" value="IgC1_MHC_I_alpha3"/>
    <property type="match status" value="1"/>
</dbReference>
<dbReference type="PROSITE" id="PS00290">
    <property type="entry name" value="IG_MHC"/>
    <property type="match status" value="1"/>
</dbReference>
<keyword evidence="5" id="KW-0472">Membrane</keyword>
<feature type="chain" id="PRO_5038342605" description="Ig-like domain-containing protein" evidence="6">
    <location>
        <begin position="21"/>
        <end position="392"/>
    </location>
</feature>
<evidence type="ECO:0000256" key="4">
    <source>
        <dbReference type="SAM" id="MobiDB-lite"/>
    </source>
</evidence>
<dbReference type="PANTHER" id="PTHR16675:SF237">
    <property type="entry name" value="MHC CLASS I ANTIGEN TRANSCRIPT VARIANT 1-RELATED"/>
    <property type="match status" value="1"/>
</dbReference>
<keyword evidence="6" id="KW-0732">Signal</keyword>
<dbReference type="InterPro" id="IPR011161">
    <property type="entry name" value="MHC_I-like_Ag-recog"/>
</dbReference>
<accession>A0A9D3PES8</accession>
<dbReference type="EMBL" id="JAFDVH010000021">
    <property type="protein sequence ID" value="KAG7457582.1"/>
    <property type="molecule type" value="Genomic_DNA"/>
</dbReference>
<dbReference type="PANTHER" id="PTHR16675">
    <property type="entry name" value="MHC CLASS I-RELATED"/>
    <property type="match status" value="1"/>
</dbReference>
<dbReference type="PRINTS" id="PR01638">
    <property type="entry name" value="MHCCLASSI"/>
</dbReference>
<evidence type="ECO:0000256" key="2">
    <source>
        <dbReference type="ARBA" id="ARBA00023319"/>
    </source>
</evidence>
<comment type="similarity">
    <text evidence="3">Belongs to the MHC class I family.</text>
</comment>
<evidence type="ECO:0000256" key="3">
    <source>
        <dbReference type="RuleBase" id="RU004439"/>
    </source>
</evidence>
<dbReference type="InterPro" id="IPR036179">
    <property type="entry name" value="Ig-like_dom_sf"/>
</dbReference>
<keyword evidence="5" id="KW-0812">Transmembrane</keyword>
<dbReference type="PROSITE" id="PS50835">
    <property type="entry name" value="IG_LIKE"/>
    <property type="match status" value="1"/>
</dbReference>
<evidence type="ECO:0000256" key="6">
    <source>
        <dbReference type="SAM" id="SignalP"/>
    </source>
</evidence>
<keyword evidence="1" id="KW-0325">Glycoprotein</keyword>
<dbReference type="InterPro" id="IPR003006">
    <property type="entry name" value="Ig/MHC_CS"/>
</dbReference>
<keyword evidence="9" id="KW-1185">Reference proteome</keyword>
<keyword evidence="2" id="KW-0393">Immunoglobulin domain</keyword>
<dbReference type="InterPro" id="IPR001039">
    <property type="entry name" value="MHC_I_a_a1/a2"/>
</dbReference>
<dbReference type="InterPro" id="IPR003597">
    <property type="entry name" value="Ig_C1-set"/>
</dbReference>
<dbReference type="SUPFAM" id="SSF48726">
    <property type="entry name" value="Immunoglobulin"/>
    <property type="match status" value="1"/>
</dbReference>
<dbReference type="InterPro" id="IPR050208">
    <property type="entry name" value="MHC_class-I_related"/>
</dbReference>
<dbReference type="AlphaFoldDB" id="A0A9D3PES8"/>
<comment type="caution">
    <text evidence="8">The sequence shown here is derived from an EMBL/GenBank/DDBJ whole genome shotgun (WGS) entry which is preliminary data.</text>
</comment>
<gene>
    <name evidence="8" type="ORF">MATL_G00228650</name>
</gene>
<dbReference type="FunFam" id="3.30.500.10:FF:000001">
    <property type="entry name" value="H-2 class I histocompatibility antigen, alpha chain"/>
    <property type="match status" value="1"/>
</dbReference>
<dbReference type="InterPro" id="IPR007110">
    <property type="entry name" value="Ig-like_dom"/>
</dbReference>
<dbReference type="Pfam" id="PF07654">
    <property type="entry name" value="C1-set"/>
    <property type="match status" value="1"/>
</dbReference>
<feature type="region of interest" description="Disordered" evidence="4">
    <location>
        <begin position="338"/>
        <end position="378"/>
    </location>
</feature>